<reference evidence="1 2" key="1">
    <citation type="journal article" date="2011" name="J. Bacteriol.">
        <title>Genome sequence of Methyloversatilis universalis FAM5T, a methylotrophic representative of the order Rhodocyclales.</title>
        <authorList>
            <person name="Kittichotirat W."/>
            <person name="Good N.M."/>
            <person name="Hall R."/>
            <person name="Bringel F."/>
            <person name="Lajus A."/>
            <person name="Medigue C."/>
            <person name="Smalley N.E."/>
            <person name="Beck D."/>
            <person name="Bumgarner R."/>
            <person name="Vuilleumier S."/>
            <person name="Kalyuzhnaya M.G."/>
        </authorList>
    </citation>
    <scope>NUCLEOTIDE SEQUENCE [LARGE SCALE GENOMIC DNA]</scope>
    <source>
        <strain evidence="2">ATCC BAA-1314 / JCM 13912 / FAM5</strain>
    </source>
</reference>
<dbReference type="PANTHER" id="PTHR30024">
    <property type="entry name" value="ALIPHATIC SULFONATES-BINDING PROTEIN-RELATED"/>
    <property type="match status" value="1"/>
</dbReference>
<dbReference type="PANTHER" id="PTHR30024:SF21">
    <property type="entry name" value="ABC TRANSPORTER SUBSTRATE-BINDING PROTEIN"/>
    <property type="match status" value="1"/>
</dbReference>
<dbReference type="RefSeq" id="WP_008059365.1">
    <property type="nucleotide sequence ID" value="NZ_AFHG01000031.1"/>
</dbReference>
<accession>F5R9N8</accession>
<sequence>MNAPQHRSPAPETLWYARGPVPTPLGIAAQQGWLNQAFSQFGTEAHALSESGDPAVRQSFYDHTQPNSVRQSGSIAALWARARGSDTRLIGLTWTDEYQALIALPESGIRTVSDLRGRRIGLPRHVDRTVDIFRISALRGCLNALATEAISEHEVEWADIDVVAPDITALHEPHPYSAEARALLRGEVDAIFVKGSQGAEASHWLAAHTVIDIGRHPDPALRCNNGTPRTLTVDAALLDNYPQLVERVLREVQRAAQWAENNPLLTRQFIARETRSSEYWAAHAYGEDVHRHMHTTLEPVYVDALQRYADFLSARGFIAHPVDVRGWISDAPLAALRASAPQGASYAR</sequence>
<protein>
    <submittedName>
        <fullName evidence="1">ABC nitrate/sulfonate/bicarbonate family transporter, periplasmic ligand binding protein</fullName>
    </submittedName>
</protein>
<dbReference type="Gene3D" id="3.40.190.10">
    <property type="entry name" value="Periplasmic binding protein-like II"/>
    <property type="match status" value="1"/>
</dbReference>
<evidence type="ECO:0000313" key="1">
    <source>
        <dbReference type="EMBL" id="EGK72720.1"/>
    </source>
</evidence>
<dbReference type="OrthoDB" id="7467011at2"/>
<dbReference type="Proteomes" id="UP000005019">
    <property type="component" value="Unassembled WGS sequence"/>
</dbReference>
<dbReference type="Gene3D" id="3.40.190.270">
    <property type="match status" value="1"/>
</dbReference>
<dbReference type="SUPFAM" id="SSF53850">
    <property type="entry name" value="Periplasmic binding protein-like II"/>
    <property type="match status" value="1"/>
</dbReference>
<dbReference type="STRING" id="1000565.METUNv1_00959"/>
<gene>
    <name evidence="1" type="ORF">METUNv1_00959</name>
</gene>
<comment type="caution">
    <text evidence="1">The sequence shown here is derived from an EMBL/GenBank/DDBJ whole genome shotgun (WGS) entry which is preliminary data.</text>
</comment>
<dbReference type="eggNOG" id="COG0715">
    <property type="taxonomic scope" value="Bacteria"/>
</dbReference>
<name>F5R9N8_METUF</name>
<organism evidence="1 2">
    <name type="scientific">Methyloversatilis universalis (strain ATCC BAA-1314 / DSM 25237 / JCM 13912 / CCUG 52030 / FAM5)</name>
    <dbReference type="NCBI Taxonomy" id="1000565"/>
    <lineage>
        <taxon>Bacteria</taxon>
        <taxon>Pseudomonadati</taxon>
        <taxon>Pseudomonadota</taxon>
        <taxon>Betaproteobacteria</taxon>
        <taxon>Nitrosomonadales</taxon>
        <taxon>Sterolibacteriaceae</taxon>
        <taxon>Methyloversatilis</taxon>
    </lineage>
</organism>
<dbReference type="AlphaFoldDB" id="F5R9N8"/>
<proteinExistence type="predicted"/>
<evidence type="ECO:0000313" key="2">
    <source>
        <dbReference type="Proteomes" id="UP000005019"/>
    </source>
</evidence>
<dbReference type="EMBL" id="AFHG01000031">
    <property type="protein sequence ID" value="EGK72720.1"/>
    <property type="molecule type" value="Genomic_DNA"/>
</dbReference>
<keyword evidence="2" id="KW-1185">Reference proteome</keyword>